<dbReference type="AlphaFoldDB" id="A0AAJ4IFW6"/>
<feature type="compositionally biased region" description="Basic and acidic residues" evidence="1">
    <location>
        <begin position="36"/>
        <end position="67"/>
    </location>
</feature>
<feature type="compositionally biased region" description="Polar residues" evidence="1">
    <location>
        <begin position="1"/>
        <end position="15"/>
    </location>
</feature>
<protein>
    <submittedName>
        <fullName evidence="2">Uncharacterized protein</fullName>
    </submittedName>
</protein>
<accession>A0AAJ4IFW6</accession>
<evidence type="ECO:0000313" key="3">
    <source>
        <dbReference type="Proteomes" id="UP000594435"/>
    </source>
</evidence>
<proteinExistence type="predicted"/>
<dbReference type="RefSeq" id="WP_045570393.1">
    <property type="nucleotide sequence ID" value="NZ_CP065218.1"/>
</dbReference>
<dbReference type="Proteomes" id="UP000594435">
    <property type="component" value="Chromosome 2"/>
</dbReference>
<name>A0AAJ4IFW6_9VIBR</name>
<sequence>MNKPINSNTSESQNKAPGHSQKFEDKKTTNIATSKPNERDASGNLGEEHKKNEQCKDVKPNETKSSKETSGATVDKTKPNKDEVKVS</sequence>
<evidence type="ECO:0000256" key="1">
    <source>
        <dbReference type="SAM" id="MobiDB-lite"/>
    </source>
</evidence>
<feature type="region of interest" description="Disordered" evidence="1">
    <location>
        <begin position="1"/>
        <end position="87"/>
    </location>
</feature>
<reference evidence="2 3" key="1">
    <citation type="submission" date="2020-11" db="EMBL/GenBank/DDBJ databases">
        <title>Complete and Circularized Genome Assembly of a human isolate of Vibrio navarrensis biotype pommerensis with MiSeq and MinION Sequence Data.</title>
        <authorList>
            <person name="Schwartz K."/>
            <person name="Borowiak M."/>
            <person name="Deneke C."/>
            <person name="Balau V."/>
            <person name="Metelmann C."/>
            <person name="Strauch E."/>
        </authorList>
    </citation>
    <scope>NUCLEOTIDE SEQUENCE [LARGE SCALE GENOMIC DNA]</scope>
    <source>
        <strain evidence="2 3">20-VB00237</strain>
    </source>
</reference>
<dbReference type="EMBL" id="CP065218">
    <property type="protein sequence ID" value="QPL56118.1"/>
    <property type="molecule type" value="Genomic_DNA"/>
</dbReference>
<evidence type="ECO:0000313" key="2">
    <source>
        <dbReference type="EMBL" id="QPL56118.1"/>
    </source>
</evidence>
<feature type="compositionally biased region" description="Basic and acidic residues" evidence="1">
    <location>
        <begin position="75"/>
        <end position="87"/>
    </location>
</feature>
<gene>
    <name evidence="2" type="ORF">I3X05_18625</name>
</gene>
<organism evidence="2 3">
    <name type="scientific">Vibrio navarrensis</name>
    <dbReference type="NCBI Taxonomy" id="29495"/>
    <lineage>
        <taxon>Bacteria</taxon>
        <taxon>Pseudomonadati</taxon>
        <taxon>Pseudomonadota</taxon>
        <taxon>Gammaproteobacteria</taxon>
        <taxon>Vibrionales</taxon>
        <taxon>Vibrionaceae</taxon>
        <taxon>Vibrio</taxon>
    </lineage>
</organism>